<sequence>MFEKYDNYAQLPNENTKEEICIDNRITKNRNEYDIRSNSAYDNIKPNVASVGVTTSNRNDIDASNNSSDSQETKDECATQSDYSTRSDSDSSNNSLLSKLGYSLNVDVECSETDSSPITSSDDIMTSLDSGVRTVIYESAGSNEFDSTQNGANPDINKNDNVKTTTKSSCILA</sequence>
<organism evidence="2 3">
    <name type="scientific">Parnassius apollo</name>
    <name type="common">Apollo butterfly</name>
    <name type="synonym">Papilio apollo</name>
    <dbReference type="NCBI Taxonomy" id="110799"/>
    <lineage>
        <taxon>Eukaryota</taxon>
        <taxon>Metazoa</taxon>
        <taxon>Ecdysozoa</taxon>
        <taxon>Arthropoda</taxon>
        <taxon>Hexapoda</taxon>
        <taxon>Insecta</taxon>
        <taxon>Pterygota</taxon>
        <taxon>Neoptera</taxon>
        <taxon>Endopterygota</taxon>
        <taxon>Lepidoptera</taxon>
        <taxon>Glossata</taxon>
        <taxon>Ditrysia</taxon>
        <taxon>Papilionoidea</taxon>
        <taxon>Papilionidae</taxon>
        <taxon>Parnassiinae</taxon>
        <taxon>Parnassini</taxon>
        <taxon>Parnassius</taxon>
        <taxon>Parnassius</taxon>
    </lineage>
</organism>
<feature type="region of interest" description="Disordered" evidence="1">
    <location>
        <begin position="53"/>
        <end position="94"/>
    </location>
</feature>
<proteinExistence type="predicted"/>
<comment type="caution">
    <text evidence="2">The sequence shown here is derived from an EMBL/GenBank/DDBJ whole genome shotgun (WGS) entry which is preliminary data.</text>
</comment>
<keyword evidence="3" id="KW-1185">Reference proteome</keyword>
<evidence type="ECO:0000313" key="2">
    <source>
        <dbReference type="EMBL" id="CAG5055702.1"/>
    </source>
</evidence>
<dbReference type="AlphaFoldDB" id="A0A8S3YAK7"/>
<gene>
    <name evidence="2" type="ORF">PAPOLLO_LOCUS26414</name>
</gene>
<reference evidence="2" key="1">
    <citation type="submission" date="2021-04" db="EMBL/GenBank/DDBJ databases">
        <authorList>
            <person name="Tunstrom K."/>
        </authorList>
    </citation>
    <scope>NUCLEOTIDE SEQUENCE</scope>
</reference>
<dbReference type="Proteomes" id="UP000691718">
    <property type="component" value="Unassembled WGS sequence"/>
</dbReference>
<feature type="compositionally biased region" description="Low complexity" evidence="1">
    <location>
        <begin position="81"/>
        <end position="94"/>
    </location>
</feature>
<accession>A0A8S3YAK7</accession>
<evidence type="ECO:0000313" key="3">
    <source>
        <dbReference type="Proteomes" id="UP000691718"/>
    </source>
</evidence>
<dbReference type="EMBL" id="CAJQZP010001584">
    <property type="protein sequence ID" value="CAG5055702.1"/>
    <property type="molecule type" value="Genomic_DNA"/>
</dbReference>
<evidence type="ECO:0000256" key="1">
    <source>
        <dbReference type="SAM" id="MobiDB-lite"/>
    </source>
</evidence>
<name>A0A8S3YAK7_PARAO</name>
<feature type="compositionally biased region" description="Low complexity" evidence="1">
    <location>
        <begin position="56"/>
        <end position="70"/>
    </location>
</feature>
<protein>
    <submittedName>
        <fullName evidence="2">(apollo) hypothetical protein</fullName>
    </submittedName>
</protein>